<feature type="binding site" evidence="12">
    <location>
        <begin position="288"/>
        <end position="291"/>
    </location>
    <ligand>
        <name>dihydroxyacetone phosphate</name>
        <dbReference type="ChEBI" id="CHEBI:57642"/>
    </ligand>
</feature>
<evidence type="ECO:0000313" key="15">
    <source>
        <dbReference type="EMBL" id="CAH2351907.1"/>
    </source>
</evidence>
<feature type="binding site" evidence="13">
    <location>
        <position position="266"/>
    </location>
    <ligand>
        <name>Zn(2+)</name>
        <dbReference type="ChEBI" id="CHEBI:29105"/>
        <label>1</label>
        <note>catalytic</note>
    </ligand>
</feature>
<evidence type="ECO:0000256" key="12">
    <source>
        <dbReference type="PIRSR" id="PIRSR001359-2"/>
    </source>
</evidence>
<dbReference type="AlphaFoldDB" id="A0A9P0VWZ8"/>
<dbReference type="PANTHER" id="PTHR30559">
    <property type="entry name" value="FRUCTOSE-BISPHOSPHATE ALDOLASE CLASS 2"/>
    <property type="match status" value="1"/>
</dbReference>
<dbReference type="EC" id="4.1.2.13" evidence="5 14"/>
<dbReference type="GO" id="GO:0006094">
    <property type="term" value="P:gluconeogenesis"/>
    <property type="evidence" value="ECO:0007669"/>
    <property type="project" value="TreeGrafter"/>
</dbReference>
<dbReference type="GO" id="GO:0008270">
    <property type="term" value="F:zinc ion binding"/>
    <property type="evidence" value="ECO:0007669"/>
    <property type="project" value="UniProtKB-UniRule"/>
</dbReference>
<dbReference type="PIRSF" id="PIRSF001359">
    <property type="entry name" value="F_bP_aldolase_II"/>
    <property type="match status" value="1"/>
</dbReference>
<evidence type="ECO:0000256" key="7">
    <source>
        <dbReference type="ARBA" id="ARBA00022723"/>
    </source>
</evidence>
<dbReference type="NCBIfam" id="TIGR01520">
    <property type="entry name" value="FruBisAldo_II_A"/>
    <property type="match status" value="1"/>
</dbReference>
<dbReference type="Gene3D" id="3.20.20.70">
    <property type="entry name" value="Aldolase class I"/>
    <property type="match status" value="1"/>
</dbReference>
<dbReference type="GO" id="GO:0006096">
    <property type="term" value="P:glycolytic process"/>
    <property type="evidence" value="ECO:0007669"/>
    <property type="project" value="UniProtKB-KW"/>
</dbReference>
<feature type="binding site" evidence="12">
    <location>
        <position position="228"/>
    </location>
    <ligand>
        <name>dihydroxyacetone phosphate</name>
        <dbReference type="ChEBI" id="CHEBI:57642"/>
    </ligand>
</feature>
<feature type="binding site" evidence="12">
    <location>
        <begin position="267"/>
        <end position="269"/>
    </location>
    <ligand>
        <name>dihydroxyacetone phosphate</name>
        <dbReference type="ChEBI" id="CHEBI:57642"/>
    </ligand>
</feature>
<evidence type="ECO:0000313" key="16">
    <source>
        <dbReference type="Proteomes" id="UP000837801"/>
    </source>
</evidence>
<evidence type="ECO:0000256" key="14">
    <source>
        <dbReference type="RuleBase" id="RU366023"/>
    </source>
</evidence>
<comment type="similarity">
    <text evidence="4 14">Belongs to the class II fructose-bisphosphate aldolase family.</text>
</comment>
<comment type="caution">
    <text evidence="15">The sequence shown here is derived from an EMBL/GenBank/DDBJ whole genome shotgun (WGS) entry which is preliminary data.</text>
</comment>
<comment type="function">
    <text evidence="2 14">Catalyzes the aldol condensation of dihydroxyacetone phosphate (DHAP or glycerone-phosphate) with glyceraldehyde 3-phosphate (G3P) to form fructose 1,6-bisphosphate (FBP) in gluconeogenesis and the reverse reaction in glycolysis.</text>
</comment>
<reference evidence="15" key="1">
    <citation type="submission" date="2022-03" db="EMBL/GenBank/DDBJ databases">
        <authorList>
            <person name="Legras J.-L."/>
            <person name="Devillers H."/>
            <person name="Grondin C."/>
        </authorList>
    </citation>
    <scope>NUCLEOTIDE SEQUENCE</scope>
    <source>
        <strain evidence="15">CLIB 1423</strain>
    </source>
</reference>
<dbReference type="PANTHER" id="PTHR30559:SF0">
    <property type="entry name" value="FRUCTOSE-BISPHOSPHATE ALDOLASE"/>
    <property type="match status" value="1"/>
</dbReference>
<dbReference type="NCBIfam" id="NF006628">
    <property type="entry name" value="PRK09197.1"/>
    <property type="match status" value="1"/>
</dbReference>
<evidence type="ECO:0000256" key="4">
    <source>
        <dbReference type="ARBA" id="ARBA00005812"/>
    </source>
</evidence>
<comment type="catalytic activity">
    <reaction evidence="1 14">
        <text>beta-D-fructose 1,6-bisphosphate = D-glyceraldehyde 3-phosphate + dihydroxyacetone phosphate</text>
        <dbReference type="Rhea" id="RHEA:14729"/>
        <dbReference type="ChEBI" id="CHEBI:32966"/>
        <dbReference type="ChEBI" id="CHEBI:57642"/>
        <dbReference type="ChEBI" id="CHEBI:59776"/>
        <dbReference type="EC" id="4.1.2.13"/>
    </reaction>
</comment>
<dbReference type="PROSITE" id="PS00806">
    <property type="entry name" value="ALDOLASE_CLASS_II_2"/>
    <property type="match status" value="1"/>
</dbReference>
<protein>
    <recommendedName>
        <fullName evidence="6 14">Fructose-bisphosphate aldolase</fullName>
        <shortName evidence="14">FBP aldolase</shortName>
        <ecNumber evidence="5 14">4.1.2.13</ecNumber>
    </recommendedName>
</protein>
<dbReference type="SUPFAM" id="SSF51569">
    <property type="entry name" value="Aldolase"/>
    <property type="match status" value="1"/>
</dbReference>
<keyword evidence="7 13" id="KW-0479">Metal-binding</keyword>
<evidence type="ECO:0000256" key="2">
    <source>
        <dbReference type="ARBA" id="ARBA00002181"/>
    </source>
</evidence>
<sequence length="360" mass="39566">MSVYDVLKTKSGVIYGDDVRQLFLHAQKHGYAIPSINVTSSSTVVAALEAARDSKAPIILQTSQGGAAYFAGKGVKNGNQEASIAGAIAAAHYIRAIAPTYGIPVVLHTDHCAKKLLPWFDGMLEADEEWFAKSGTPLFSSHMLDLSEETDDENIATCAKYFKRMAKMGQWLEMEIGITGGEEDGVNNEHVSKDSLYTAPETVFAVHEALYPISPDFSIAAAFGNVHGVYKPGNVQLKPSILGEHQKYAQEKTGFEYKHPLFLVFHGGSGSSQAEFDEAIKNGVVKVNLDTDCQYAYLTGIRDYVLNKKDYILSQVGNPEGEDKPNKKYFDPRVWVREGEKTMSARITEALDIFHTKNTV</sequence>
<feature type="binding site" evidence="13">
    <location>
        <position position="227"/>
    </location>
    <ligand>
        <name>Zn(2+)</name>
        <dbReference type="ChEBI" id="CHEBI:29105"/>
        <label>1</label>
        <note>catalytic</note>
    </ligand>
</feature>
<comment type="cofactor">
    <cofactor evidence="13 14">
        <name>Zn(2+)</name>
        <dbReference type="ChEBI" id="CHEBI:29105"/>
    </cofactor>
    <text evidence="13 14">Binds 2 Zn(2+) ions per subunit. One is catalytic and the other provides a structural contribution.</text>
</comment>
<evidence type="ECO:0000256" key="6">
    <source>
        <dbReference type="ARBA" id="ARBA00013779"/>
    </source>
</evidence>
<evidence type="ECO:0000256" key="8">
    <source>
        <dbReference type="ARBA" id="ARBA00022833"/>
    </source>
</evidence>
<keyword evidence="8 13" id="KW-0862">Zinc</keyword>
<evidence type="ECO:0000256" key="1">
    <source>
        <dbReference type="ARBA" id="ARBA00000441"/>
    </source>
</evidence>
<feature type="active site" description="Proton donor" evidence="11">
    <location>
        <position position="110"/>
    </location>
</feature>
<gene>
    <name evidence="15" type="primary">FBA1</name>
    <name evidence="15" type="ORF">CLIB1423_05S01068</name>
</gene>
<evidence type="ECO:0000256" key="9">
    <source>
        <dbReference type="ARBA" id="ARBA00023152"/>
    </source>
</evidence>
<keyword evidence="10 14" id="KW-0456">Lyase</keyword>
<dbReference type="Pfam" id="PF01116">
    <property type="entry name" value="F_bP_aldolase"/>
    <property type="match status" value="1"/>
</dbReference>
<dbReference type="GO" id="GO:0004332">
    <property type="term" value="F:fructose-bisphosphate aldolase activity"/>
    <property type="evidence" value="ECO:0007669"/>
    <property type="project" value="UniProtKB-EC"/>
</dbReference>
<dbReference type="InterPro" id="IPR013785">
    <property type="entry name" value="Aldolase_TIM"/>
</dbReference>
<accession>A0A9P0VWZ8</accession>
<dbReference type="PROSITE" id="PS00602">
    <property type="entry name" value="ALDOLASE_CLASS_II_1"/>
    <property type="match status" value="1"/>
</dbReference>
<comment type="pathway">
    <text evidence="3 14">Carbohydrate degradation; glycolysis; D-glyceraldehyde 3-phosphate and glycerone phosphate from D-glucose: step 4/4.</text>
</comment>
<dbReference type="EMBL" id="CAKXYY010000005">
    <property type="protein sequence ID" value="CAH2351907.1"/>
    <property type="molecule type" value="Genomic_DNA"/>
</dbReference>
<dbReference type="CDD" id="cd00946">
    <property type="entry name" value="FBP_aldolase_IIA"/>
    <property type="match status" value="1"/>
</dbReference>
<feature type="binding site" evidence="13">
    <location>
        <position position="145"/>
    </location>
    <ligand>
        <name>Zn(2+)</name>
        <dbReference type="ChEBI" id="CHEBI:29105"/>
        <label>2</label>
    </ligand>
</feature>
<proteinExistence type="inferred from homology"/>
<dbReference type="InterPro" id="IPR000771">
    <property type="entry name" value="FBA_II"/>
</dbReference>
<dbReference type="FunFam" id="3.20.20.70:FF:000013">
    <property type="entry name" value="Class II fructose-bisphosphate aldolase"/>
    <property type="match status" value="1"/>
</dbReference>
<evidence type="ECO:0000256" key="3">
    <source>
        <dbReference type="ARBA" id="ARBA00004714"/>
    </source>
</evidence>
<evidence type="ECO:0000256" key="5">
    <source>
        <dbReference type="ARBA" id="ARBA00013068"/>
    </source>
</evidence>
<evidence type="ECO:0000256" key="13">
    <source>
        <dbReference type="PIRSR" id="PIRSR001359-3"/>
    </source>
</evidence>
<organism evidence="15 16">
    <name type="scientific">[Candida] railenensis</name>
    <dbReference type="NCBI Taxonomy" id="45579"/>
    <lineage>
        <taxon>Eukaryota</taxon>
        <taxon>Fungi</taxon>
        <taxon>Dikarya</taxon>
        <taxon>Ascomycota</taxon>
        <taxon>Saccharomycotina</taxon>
        <taxon>Pichiomycetes</taxon>
        <taxon>Debaryomycetaceae</taxon>
        <taxon>Kurtzmaniella</taxon>
    </lineage>
</organism>
<feature type="binding site" evidence="13">
    <location>
        <position position="111"/>
    </location>
    <ligand>
        <name>Zn(2+)</name>
        <dbReference type="ChEBI" id="CHEBI:29105"/>
        <label>1</label>
        <note>catalytic</note>
    </ligand>
</feature>
<dbReference type="Proteomes" id="UP000837801">
    <property type="component" value="Unassembled WGS sequence"/>
</dbReference>
<name>A0A9P0VWZ8_9ASCO</name>
<dbReference type="OrthoDB" id="35652at2759"/>
<dbReference type="GO" id="GO:0005829">
    <property type="term" value="C:cytosol"/>
    <property type="evidence" value="ECO:0007669"/>
    <property type="project" value="TreeGrafter"/>
</dbReference>
<keyword evidence="16" id="KW-1185">Reference proteome</keyword>
<keyword evidence="9 14" id="KW-0324">Glycolysis</keyword>
<dbReference type="InterPro" id="IPR006411">
    <property type="entry name" value="Fruct_bisP_bact"/>
</dbReference>
<feature type="binding site" evidence="13">
    <location>
        <position position="175"/>
    </location>
    <ligand>
        <name>Zn(2+)</name>
        <dbReference type="ChEBI" id="CHEBI:29105"/>
        <label>2</label>
    </ligand>
</feature>
<evidence type="ECO:0000256" key="11">
    <source>
        <dbReference type="PIRSR" id="PIRSR001359-1"/>
    </source>
</evidence>
<evidence type="ECO:0000256" key="10">
    <source>
        <dbReference type="ARBA" id="ARBA00023239"/>
    </source>
</evidence>
<dbReference type="NCBIfam" id="TIGR00167">
    <property type="entry name" value="cbbA"/>
    <property type="match status" value="1"/>
</dbReference>